<dbReference type="GO" id="GO:0008408">
    <property type="term" value="F:3'-5' exonuclease activity"/>
    <property type="evidence" value="ECO:0007669"/>
    <property type="project" value="InterPro"/>
</dbReference>
<dbReference type="Pfam" id="PF01612">
    <property type="entry name" value="DNA_pol_A_exo1"/>
    <property type="match status" value="1"/>
</dbReference>
<sequence length="432" mass="49009">MFPRLKTDAAKRIRHWHLSQSLKGIWSMATRRARKAGNSDLTPAPATIVDITGPKIRPPDTVDSDPEPTESSVNTALRHIVDGVVGFDTESVERKLTPKEQIIHDTIELVGGSRKAAMLGLHMLELKTPGPFHYAWDTMGLCVVQISRGRDVWIIHLRLMRTQANFDIAGYYQAWNDLRLDLVNLIDVGMMARLVLARKYSSGAYQNLSMETSVEEFLGCQMAKSEQTSDWSGELSPAQVRYAAMNAIAALHLYVELVPRLKGEARRLQRDISSAWYSFNSRMGEPTRMKRTIRDEVVPWSVKDSQERDVLNTTNRPSRHATLDPLRPLARRIAMRRYHEEQLLRIARDHRNRPLLQRAPNHLTVSETEELSDTEEGAVDNTASPTPEMSDDEDPDRVLRCDYAGNLMLETTWLDTAGRLVDGTAVHRYSMT</sequence>
<evidence type="ECO:0000256" key="3">
    <source>
        <dbReference type="SAM" id="MobiDB-lite"/>
    </source>
</evidence>
<organism evidence="5 6">
    <name type="scientific">Mycena rosella</name>
    <name type="common">Pink bonnet</name>
    <name type="synonym">Agaricus rosellus</name>
    <dbReference type="NCBI Taxonomy" id="1033263"/>
    <lineage>
        <taxon>Eukaryota</taxon>
        <taxon>Fungi</taxon>
        <taxon>Dikarya</taxon>
        <taxon>Basidiomycota</taxon>
        <taxon>Agaricomycotina</taxon>
        <taxon>Agaricomycetes</taxon>
        <taxon>Agaricomycetidae</taxon>
        <taxon>Agaricales</taxon>
        <taxon>Marasmiineae</taxon>
        <taxon>Mycenaceae</taxon>
        <taxon>Mycena</taxon>
    </lineage>
</organism>
<name>A0AAD7D7N3_MYCRO</name>
<dbReference type="GO" id="GO:0005634">
    <property type="term" value="C:nucleus"/>
    <property type="evidence" value="ECO:0007669"/>
    <property type="project" value="TreeGrafter"/>
</dbReference>
<evidence type="ECO:0000256" key="2">
    <source>
        <dbReference type="ARBA" id="ARBA00022801"/>
    </source>
</evidence>
<gene>
    <name evidence="5" type="ORF">B0H17DRAFT_1227851</name>
</gene>
<evidence type="ECO:0000313" key="5">
    <source>
        <dbReference type="EMBL" id="KAJ7683358.1"/>
    </source>
</evidence>
<keyword evidence="1" id="KW-0540">Nuclease</keyword>
<feature type="region of interest" description="Disordered" evidence="3">
    <location>
        <begin position="358"/>
        <end position="397"/>
    </location>
</feature>
<dbReference type="InterPro" id="IPR002562">
    <property type="entry name" value="3'-5'_exonuclease_dom"/>
</dbReference>
<accession>A0AAD7D7N3</accession>
<comment type="caution">
    <text evidence="5">The sequence shown here is derived from an EMBL/GenBank/DDBJ whole genome shotgun (WGS) entry which is preliminary data.</text>
</comment>
<evidence type="ECO:0000256" key="1">
    <source>
        <dbReference type="ARBA" id="ARBA00022722"/>
    </source>
</evidence>
<dbReference type="InterPro" id="IPR036397">
    <property type="entry name" value="RNaseH_sf"/>
</dbReference>
<dbReference type="AlphaFoldDB" id="A0AAD7D7N3"/>
<evidence type="ECO:0000259" key="4">
    <source>
        <dbReference type="Pfam" id="PF01612"/>
    </source>
</evidence>
<dbReference type="GO" id="GO:0005737">
    <property type="term" value="C:cytoplasm"/>
    <property type="evidence" value="ECO:0007669"/>
    <property type="project" value="TreeGrafter"/>
</dbReference>
<dbReference type="Gene3D" id="3.30.420.10">
    <property type="entry name" value="Ribonuclease H-like superfamily/Ribonuclease H"/>
    <property type="match status" value="1"/>
</dbReference>
<keyword evidence="2" id="KW-0378">Hydrolase</keyword>
<dbReference type="GO" id="GO:0003676">
    <property type="term" value="F:nucleic acid binding"/>
    <property type="evidence" value="ECO:0007669"/>
    <property type="project" value="InterPro"/>
</dbReference>
<proteinExistence type="predicted"/>
<feature type="domain" description="3'-5' exonuclease" evidence="4">
    <location>
        <begin position="164"/>
        <end position="261"/>
    </location>
</feature>
<feature type="compositionally biased region" description="Acidic residues" evidence="3">
    <location>
        <begin position="367"/>
        <end position="378"/>
    </location>
</feature>
<dbReference type="Proteomes" id="UP001221757">
    <property type="component" value="Unassembled WGS sequence"/>
</dbReference>
<dbReference type="InterPro" id="IPR051132">
    <property type="entry name" value="3-5_Exonuclease_domain"/>
</dbReference>
<keyword evidence="6" id="KW-1185">Reference proteome</keyword>
<dbReference type="PANTHER" id="PTHR13620">
    <property type="entry name" value="3-5 EXONUCLEASE"/>
    <property type="match status" value="1"/>
</dbReference>
<evidence type="ECO:0000313" key="6">
    <source>
        <dbReference type="Proteomes" id="UP001221757"/>
    </source>
</evidence>
<dbReference type="GO" id="GO:0006139">
    <property type="term" value="P:nucleobase-containing compound metabolic process"/>
    <property type="evidence" value="ECO:0007669"/>
    <property type="project" value="InterPro"/>
</dbReference>
<reference evidence="5" key="1">
    <citation type="submission" date="2023-03" db="EMBL/GenBank/DDBJ databases">
        <title>Massive genome expansion in bonnet fungi (Mycena s.s.) driven by repeated elements and novel gene families across ecological guilds.</title>
        <authorList>
            <consortium name="Lawrence Berkeley National Laboratory"/>
            <person name="Harder C.B."/>
            <person name="Miyauchi S."/>
            <person name="Viragh M."/>
            <person name="Kuo A."/>
            <person name="Thoen E."/>
            <person name="Andreopoulos B."/>
            <person name="Lu D."/>
            <person name="Skrede I."/>
            <person name="Drula E."/>
            <person name="Henrissat B."/>
            <person name="Morin E."/>
            <person name="Kohler A."/>
            <person name="Barry K."/>
            <person name="LaButti K."/>
            <person name="Morin E."/>
            <person name="Salamov A."/>
            <person name="Lipzen A."/>
            <person name="Mereny Z."/>
            <person name="Hegedus B."/>
            <person name="Baldrian P."/>
            <person name="Stursova M."/>
            <person name="Weitz H."/>
            <person name="Taylor A."/>
            <person name="Grigoriev I.V."/>
            <person name="Nagy L.G."/>
            <person name="Martin F."/>
            <person name="Kauserud H."/>
        </authorList>
    </citation>
    <scope>NUCLEOTIDE SEQUENCE</scope>
    <source>
        <strain evidence="5">CBHHK067</strain>
    </source>
</reference>
<dbReference type="PANTHER" id="PTHR13620:SF104">
    <property type="entry name" value="EXONUCLEASE 3'-5' DOMAIN-CONTAINING PROTEIN 2"/>
    <property type="match status" value="1"/>
</dbReference>
<dbReference type="InterPro" id="IPR012337">
    <property type="entry name" value="RNaseH-like_sf"/>
</dbReference>
<dbReference type="SUPFAM" id="SSF53098">
    <property type="entry name" value="Ribonuclease H-like"/>
    <property type="match status" value="1"/>
</dbReference>
<protein>
    <recommendedName>
        <fullName evidence="4">3'-5' exonuclease domain-containing protein</fullName>
    </recommendedName>
</protein>
<dbReference type="EMBL" id="JARKIE010000109">
    <property type="protein sequence ID" value="KAJ7683358.1"/>
    <property type="molecule type" value="Genomic_DNA"/>
</dbReference>
<feature type="region of interest" description="Disordered" evidence="3">
    <location>
        <begin position="36"/>
        <end position="71"/>
    </location>
</feature>